<feature type="region of interest" description="Disordered" evidence="3">
    <location>
        <begin position="1"/>
        <end position="132"/>
    </location>
</feature>
<evidence type="ECO:0000259" key="4">
    <source>
        <dbReference type="PROSITE" id="PS51279"/>
    </source>
</evidence>
<feature type="compositionally biased region" description="Acidic residues" evidence="3">
    <location>
        <begin position="9"/>
        <end position="48"/>
    </location>
</feature>
<dbReference type="InterPro" id="IPR027124">
    <property type="entry name" value="Swc5/CFDP1/2"/>
</dbReference>
<dbReference type="GO" id="GO:0000812">
    <property type="term" value="C:Swr1 complex"/>
    <property type="evidence" value="ECO:0007669"/>
    <property type="project" value="TreeGrafter"/>
</dbReference>
<feature type="compositionally biased region" description="Basic and acidic residues" evidence="3">
    <location>
        <begin position="94"/>
        <end position="108"/>
    </location>
</feature>
<gene>
    <name evidence="5" type="ORF">CAMP_LOCUS711</name>
</gene>
<dbReference type="EMBL" id="CANHGI010000001">
    <property type="protein sequence ID" value="CAI5438074.1"/>
    <property type="molecule type" value="Genomic_DNA"/>
</dbReference>
<name>A0A9P1I1S3_9PELO</name>
<dbReference type="PANTHER" id="PTHR48407:SF1">
    <property type="entry name" value="CRANIOFACIAL DEVELOPMENT PROTEIN 1"/>
    <property type="match status" value="1"/>
</dbReference>
<feature type="domain" description="BCNT-C" evidence="4">
    <location>
        <begin position="126"/>
        <end position="206"/>
    </location>
</feature>
<keyword evidence="6" id="KW-1185">Reference proteome</keyword>
<dbReference type="Pfam" id="PF07572">
    <property type="entry name" value="BCNT"/>
    <property type="match status" value="1"/>
</dbReference>
<proteinExistence type="predicted"/>
<sequence length="208" mass="23834">MSDEYRSSDDEDYNPETEENLEENEVDDEEIPEINPEEEVEEYVEPEEEKSKSGAASSDIDALFAELTGEDPILAEINRRKKLEDVKPSTSLKFDAEKYGSKGDGNKDGDEEDEVEKVENEKEKTGKKRVGMLDAIQSLSKRSKMSVLSKSEKDWKDFTETAKISEDLSSHNRGKGGYLNRMDFLNRTDNRQFENEKEMRASARKDKI</sequence>
<comment type="caution">
    <text evidence="5">The sequence shown here is derived from an EMBL/GenBank/DDBJ whole genome shotgun (WGS) entry which is preliminary data.</text>
</comment>
<dbReference type="Proteomes" id="UP001152747">
    <property type="component" value="Unassembled WGS sequence"/>
</dbReference>
<accession>A0A9P1I1S3</accession>
<reference evidence="5" key="1">
    <citation type="submission" date="2022-11" db="EMBL/GenBank/DDBJ databases">
        <authorList>
            <person name="Kikuchi T."/>
        </authorList>
    </citation>
    <scope>NUCLEOTIDE SEQUENCE</scope>
    <source>
        <strain evidence="5">PS1010</strain>
    </source>
</reference>
<dbReference type="InterPro" id="IPR011421">
    <property type="entry name" value="BCNT-C"/>
</dbReference>
<dbReference type="PROSITE" id="PS51279">
    <property type="entry name" value="BCNT_C"/>
    <property type="match status" value="1"/>
</dbReference>
<evidence type="ECO:0000256" key="2">
    <source>
        <dbReference type="ARBA" id="ARBA00030244"/>
    </source>
</evidence>
<evidence type="ECO:0000256" key="1">
    <source>
        <dbReference type="ARBA" id="ARBA00019033"/>
    </source>
</evidence>
<dbReference type="PANTHER" id="PTHR48407">
    <property type="entry name" value="CRANIOFACIAL DEVELOPMENT PROTEIN 1"/>
    <property type="match status" value="1"/>
</dbReference>
<evidence type="ECO:0000313" key="6">
    <source>
        <dbReference type="Proteomes" id="UP001152747"/>
    </source>
</evidence>
<evidence type="ECO:0000256" key="3">
    <source>
        <dbReference type="SAM" id="MobiDB-lite"/>
    </source>
</evidence>
<dbReference type="AlphaFoldDB" id="A0A9P1I1S3"/>
<dbReference type="OrthoDB" id="445677at2759"/>
<evidence type="ECO:0000313" key="5">
    <source>
        <dbReference type="EMBL" id="CAI5438074.1"/>
    </source>
</evidence>
<organism evidence="5 6">
    <name type="scientific">Caenorhabditis angaria</name>
    <dbReference type="NCBI Taxonomy" id="860376"/>
    <lineage>
        <taxon>Eukaryota</taxon>
        <taxon>Metazoa</taxon>
        <taxon>Ecdysozoa</taxon>
        <taxon>Nematoda</taxon>
        <taxon>Chromadorea</taxon>
        <taxon>Rhabditida</taxon>
        <taxon>Rhabditina</taxon>
        <taxon>Rhabditomorpha</taxon>
        <taxon>Rhabditoidea</taxon>
        <taxon>Rhabditidae</taxon>
        <taxon>Peloderinae</taxon>
        <taxon>Caenorhabditis</taxon>
    </lineage>
</organism>
<protein>
    <recommendedName>
        <fullName evidence="1">Craniofacial development protein 1</fullName>
    </recommendedName>
    <alternativeName>
        <fullName evidence="2">Bucentaur</fullName>
    </alternativeName>
</protein>